<keyword evidence="2" id="KW-1185">Reference proteome</keyword>
<proteinExistence type="predicted"/>
<accession>A0A0J7KXW7</accession>
<dbReference type="PaxDb" id="67767-A0A0J7KXW7"/>
<evidence type="ECO:0000313" key="2">
    <source>
        <dbReference type="Proteomes" id="UP000036403"/>
    </source>
</evidence>
<dbReference type="AlphaFoldDB" id="A0A0J7KXW7"/>
<dbReference type="EMBL" id="LBMM01002014">
    <property type="protein sequence ID" value="KMQ95397.1"/>
    <property type="molecule type" value="Genomic_DNA"/>
</dbReference>
<reference evidence="1 2" key="1">
    <citation type="submission" date="2015-04" db="EMBL/GenBank/DDBJ databases">
        <title>Lasius niger genome sequencing.</title>
        <authorList>
            <person name="Konorov E.A."/>
            <person name="Nikitin M.A."/>
            <person name="Kirill M.V."/>
            <person name="Chang P."/>
        </authorList>
    </citation>
    <scope>NUCLEOTIDE SEQUENCE [LARGE SCALE GENOMIC DNA]</scope>
    <source>
        <tissue evidence="1">Whole</tissue>
    </source>
</reference>
<sequence length="127" mass="14356">MGNPPCRKIGAWLEGGETETKTLSNHRHIEFSVAAFPREVLERRRLREANNRGWVLRKLDENVFQAAINAALIVQDREANMGLTEQRAWLFNIVEQACDAAVSKIKAQPWVLPFPSAATQSVTRMTL</sequence>
<gene>
    <name evidence="1" type="ORF">RF55_4390</name>
</gene>
<dbReference type="Proteomes" id="UP000036403">
    <property type="component" value="Unassembled WGS sequence"/>
</dbReference>
<name>A0A0J7KXW7_LASNI</name>
<protein>
    <submittedName>
        <fullName evidence="1">Retrovirus-related pol polyprotein from type-1 retrotransposable element r1</fullName>
    </submittedName>
</protein>
<evidence type="ECO:0000313" key="1">
    <source>
        <dbReference type="EMBL" id="KMQ95397.1"/>
    </source>
</evidence>
<comment type="caution">
    <text evidence="1">The sequence shown here is derived from an EMBL/GenBank/DDBJ whole genome shotgun (WGS) entry which is preliminary data.</text>
</comment>
<organism evidence="1 2">
    <name type="scientific">Lasius niger</name>
    <name type="common">Black garden ant</name>
    <dbReference type="NCBI Taxonomy" id="67767"/>
    <lineage>
        <taxon>Eukaryota</taxon>
        <taxon>Metazoa</taxon>
        <taxon>Ecdysozoa</taxon>
        <taxon>Arthropoda</taxon>
        <taxon>Hexapoda</taxon>
        <taxon>Insecta</taxon>
        <taxon>Pterygota</taxon>
        <taxon>Neoptera</taxon>
        <taxon>Endopterygota</taxon>
        <taxon>Hymenoptera</taxon>
        <taxon>Apocrita</taxon>
        <taxon>Aculeata</taxon>
        <taxon>Formicoidea</taxon>
        <taxon>Formicidae</taxon>
        <taxon>Formicinae</taxon>
        <taxon>Lasius</taxon>
        <taxon>Lasius</taxon>
    </lineage>
</organism>